<keyword evidence="2" id="KW-1185">Reference proteome</keyword>
<protein>
    <submittedName>
        <fullName evidence="1">Uncharacterized protein</fullName>
    </submittedName>
</protein>
<proteinExistence type="predicted"/>
<name>A0A284RMW1_ARMOS</name>
<accession>A0A284RMW1</accession>
<dbReference type="AlphaFoldDB" id="A0A284RMW1"/>
<dbReference type="EMBL" id="FUEG01000011">
    <property type="protein sequence ID" value="SJL10112.1"/>
    <property type="molecule type" value="Genomic_DNA"/>
</dbReference>
<reference evidence="2" key="1">
    <citation type="journal article" date="2017" name="Nat. Ecol. Evol.">
        <title>Genome expansion and lineage-specific genetic innovations in the forest pathogenic fungi Armillaria.</title>
        <authorList>
            <person name="Sipos G."/>
            <person name="Prasanna A.N."/>
            <person name="Walter M.C."/>
            <person name="O'Connor E."/>
            <person name="Balint B."/>
            <person name="Krizsan K."/>
            <person name="Kiss B."/>
            <person name="Hess J."/>
            <person name="Varga T."/>
            <person name="Slot J."/>
            <person name="Riley R."/>
            <person name="Boka B."/>
            <person name="Rigling D."/>
            <person name="Barry K."/>
            <person name="Lee J."/>
            <person name="Mihaltcheva S."/>
            <person name="LaButti K."/>
            <person name="Lipzen A."/>
            <person name="Waldron R."/>
            <person name="Moloney N.M."/>
            <person name="Sperisen C."/>
            <person name="Kredics L."/>
            <person name="Vagvoelgyi C."/>
            <person name="Patrignani A."/>
            <person name="Fitzpatrick D."/>
            <person name="Nagy I."/>
            <person name="Doyle S."/>
            <person name="Anderson J.B."/>
            <person name="Grigoriev I.V."/>
            <person name="Gueldener U."/>
            <person name="Muensterkoetter M."/>
            <person name="Nagy L.G."/>
        </authorList>
    </citation>
    <scope>NUCLEOTIDE SEQUENCE [LARGE SCALE GENOMIC DNA]</scope>
    <source>
        <strain evidence="2">C18/9</strain>
    </source>
</reference>
<gene>
    <name evidence="1" type="ORF">ARMOST_13496</name>
</gene>
<dbReference type="Proteomes" id="UP000219338">
    <property type="component" value="Unassembled WGS sequence"/>
</dbReference>
<evidence type="ECO:0000313" key="2">
    <source>
        <dbReference type="Proteomes" id="UP000219338"/>
    </source>
</evidence>
<evidence type="ECO:0000313" key="1">
    <source>
        <dbReference type="EMBL" id="SJL10112.1"/>
    </source>
</evidence>
<organism evidence="1 2">
    <name type="scientific">Armillaria ostoyae</name>
    <name type="common">Armillaria root rot fungus</name>
    <dbReference type="NCBI Taxonomy" id="47428"/>
    <lineage>
        <taxon>Eukaryota</taxon>
        <taxon>Fungi</taxon>
        <taxon>Dikarya</taxon>
        <taxon>Basidiomycota</taxon>
        <taxon>Agaricomycotina</taxon>
        <taxon>Agaricomycetes</taxon>
        <taxon>Agaricomycetidae</taxon>
        <taxon>Agaricales</taxon>
        <taxon>Marasmiineae</taxon>
        <taxon>Physalacriaceae</taxon>
        <taxon>Armillaria</taxon>
    </lineage>
</organism>
<sequence length="72" mass="8183">MRKQACRADVAQHSAETMDMKDKLIDRREDTASAGYGSTHHLEKLELKDATKLKWDVNVINIMIESVELLPS</sequence>